<comment type="subcellular location">
    <subcellularLocation>
        <location evidence="1">Endoplasmic reticulum membrane</location>
        <topology evidence="1">Multi-pass membrane protein</topology>
    </subcellularLocation>
</comment>
<dbReference type="GO" id="GO:0098826">
    <property type="term" value="C:endoplasmic reticulum tubular network membrane"/>
    <property type="evidence" value="ECO:0007669"/>
    <property type="project" value="UniProtKB-UniRule"/>
</dbReference>
<dbReference type="OrthoDB" id="1725934at2759"/>
<keyword evidence="4" id="KW-1185">Reference proteome</keyword>
<gene>
    <name evidence="3" type="ORF">C5L36_0C09640</name>
</gene>
<dbReference type="InterPro" id="IPR019273">
    <property type="entry name" value="Lunapark_Znf"/>
</dbReference>
<proteinExistence type="inferred from homology"/>
<feature type="transmembrane region" description="Helical" evidence="1">
    <location>
        <begin position="81"/>
        <end position="106"/>
    </location>
</feature>
<dbReference type="KEGG" id="pkz:C5L36_0C09640"/>
<evidence type="ECO:0000313" key="3">
    <source>
        <dbReference type="EMBL" id="AWU77057.1"/>
    </source>
</evidence>
<keyword evidence="1" id="KW-0863">Zinc-finger</keyword>
<keyword evidence="1" id="KW-0862">Zinc</keyword>
<comment type="domain">
    <text evidence="1">The C4-type zinc finger motif is necessary both for its ER three-way tubular junction localization and formation.</text>
</comment>
<dbReference type="RefSeq" id="XP_029322534.1">
    <property type="nucleotide sequence ID" value="XM_029466674.1"/>
</dbReference>
<keyword evidence="1" id="KW-0472">Membrane</keyword>
<keyword evidence="1" id="KW-0256">Endoplasmic reticulum</keyword>
<protein>
    <recommendedName>
        <fullName evidence="1">Endoplasmic reticulum junction formation protein lunapark</fullName>
    </recommendedName>
</protein>
<dbReference type="GO" id="GO:0071788">
    <property type="term" value="P:endoplasmic reticulum tubular network maintenance"/>
    <property type="evidence" value="ECO:0007669"/>
    <property type="project" value="UniProtKB-UniRule"/>
</dbReference>
<dbReference type="Proteomes" id="UP000249293">
    <property type="component" value="Chromosome 3"/>
</dbReference>
<dbReference type="STRING" id="4909.A0A2U9R6Q5"/>
<dbReference type="Pfam" id="PF10058">
    <property type="entry name" value="Zn_ribbon_10"/>
    <property type="match status" value="1"/>
</dbReference>
<evidence type="ECO:0000259" key="2">
    <source>
        <dbReference type="Pfam" id="PF10058"/>
    </source>
</evidence>
<comment type="similarity">
    <text evidence="1">Belongs to the lunapark family.</text>
</comment>
<dbReference type="PANTHER" id="PTHR22166:SF12">
    <property type="entry name" value="ENDOPLASMIC RETICULUM JUNCTION FORMATION PROTEIN LUNAPARK"/>
    <property type="match status" value="1"/>
</dbReference>
<dbReference type="InterPro" id="IPR040115">
    <property type="entry name" value="Lnp"/>
</dbReference>
<keyword evidence="1" id="KW-0479">Metal-binding</keyword>
<dbReference type="VEuPathDB" id="FungiDB:C5L36_0C09640"/>
<dbReference type="GO" id="GO:1903373">
    <property type="term" value="P:positive regulation of endoplasmic reticulum tubular network organization"/>
    <property type="evidence" value="ECO:0007669"/>
    <property type="project" value="UniProtKB-UniRule"/>
</dbReference>
<dbReference type="PANTHER" id="PTHR22166">
    <property type="entry name" value="ENDOPLASMIC RETICULUM JUNCTION FORMATION PROTEIN LUNAPARK"/>
    <property type="match status" value="1"/>
</dbReference>
<name>A0A2U9R6Q5_PICKU</name>
<organism evidence="3 4">
    <name type="scientific">Pichia kudriavzevii</name>
    <name type="common">Yeast</name>
    <name type="synonym">Issatchenkia orientalis</name>
    <dbReference type="NCBI Taxonomy" id="4909"/>
    <lineage>
        <taxon>Eukaryota</taxon>
        <taxon>Fungi</taxon>
        <taxon>Dikarya</taxon>
        <taxon>Ascomycota</taxon>
        <taxon>Saccharomycotina</taxon>
        <taxon>Pichiomycetes</taxon>
        <taxon>Pichiales</taxon>
        <taxon>Pichiaceae</taxon>
        <taxon>Pichia</taxon>
    </lineage>
</organism>
<dbReference type="EMBL" id="CP028775">
    <property type="protein sequence ID" value="AWU77057.1"/>
    <property type="molecule type" value="Genomic_DNA"/>
</dbReference>
<feature type="transmembrane region" description="Helical" evidence="1">
    <location>
        <begin position="49"/>
        <end position="69"/>
    </location>
</feature>
<reference evidence="3 4" key="1">
    <citation type="submission" date="2018-06" db="EMBL/GenBank/DDBJ databases">
        <title>Population genomics shows no distinction between pathogenic Candida krusei and environmental Pichia kudriavzevii: One species, four names.</title>
        <authorList>
            <person name="Douglass A.P."/>
            <person name="Offei B."/>
            <person name="Braun-Galleani S."/>
            <person name="Coughlan A.Y."/>
            <person name="Martos A."/>
            <person name="Ortiz-Merino R.A."/>
            <person name="Byrne K.P."/>
            <person name="Wolfe K.H."/>
        </authorList>
    </citation>
    <scope>NUCLEOTIDE SEQUENCE [LARGE SCALE GENOMIC DNA]</scope>
    <source>
        <strain evidence="3 4">CBS573</strain>
    </source>
</reference>
<dbReference type="GO" id="GO:0008270">
    <property type="term" value="F:zinc ion binding"/>
    <property type="evidence" value="ECO:0007669"/>
    <property type="project" value="UniProtKB-KW"/>
</dbReference>
<keyword evidence="1" id="KW-0812">Transmembrane</keyword>
<feature type="domain" description="Lunapark zinc ribbon" evidence="2">
    <location>
        <begin position="193"/>
        <end position="246"/>
    </location>
</feature>
<dbReference type="AlphaFoldDB" id="A0A2U9R6Q5"/>
<sequence length="271" mass="31764">MKIKARHTMFLFRSKQFDPDQFENELKKVTSKISQNEKRLRKLQVQKKYYTKVIPLYLSSAYVIYFSYLYQMDFLKRSKNILTLIIAPLIIGVIYYTIISFFDYLINNKESYIEHLKNEHNEKLMVLKDKTNFDKTRDLLARFSDGEDIKEMEKEVDEMRQKKAQYLKMIQAGEEGKILEDLQHGQRTNNGFYNHFLTTLLGENELGPDKRYALICSNCFQHNGLAPPGKTAMQVRYICPKCGTLNGNQAIEKQRATNEENEEHQATAASD</sequence>
<comment type="function">
    <text evidence="1">Plays a role in determining ER morphology.</text>
</comment>
<keyword evidence="1" id="KW-1133">Transmembrane helix</keyword>
<evidence type="ECO:0000313" key="4">
    <source>
        <dbReference type="Proteomes" id="UP000249293"/>
    </source>
</evidence>
<evidence type="ECO:0000256" key="1">
    <source>
        <dbReference type="RuleBase" id="RU367073"/>
    </source>
</evidence>
<accession>A0A2U9R6Q5</accession>
<dbReference type="GeneID" id="40384852"/>